<dbReference type="InterPro" id="IPR029032">
    <property type="entry name" value="AhpD-like"/>
</dbReference>
<keyword evidence="2" id="KW-1185">Reference proteome</keyword>
<evidence type="ECO:0000313" key="2">
    <source>
        <dbReference type="Proteomes" id="UP001366166"/>
    </source>
</evidence>
<dbReference type="Proteomes" id="UP001366166">
    <property type="component" value="Chromosome"/>
</dbReference>
<reference evidence="2" key="1">
    <citation type="journal article" date="2023" name="Arch. Microbiol.">
        <title>Desulfoferula mesophilus gen. nov. sp. nov., a mesophilic sulfate-reducing bacterium isolated from a brackish lake sediment.</title>
        <authorList>
            <person name="Watanabe T."/>
            <person name="Yabe T."/>
            <person name="Tsuji J.M."/>
            <person name="Fukui M."/>
        </authorList>
    </citation>
    <scope>NUCLEOTIDE SEQUENCE [LARGE SCALE GENOMIC DNA]</scope>
    <source>
        <strain evidence="2">12FAK</strain>
    </source>
</reference>
<proteinExistence type="predicted"/>
<sequence length="186" mass="21027">MPRIEELAPEQMDRQQAEIWQEVVQGRPSTNGPFNVWLRAPGMARWASRLGEHLRLHTVLDPRLSELAILVGARHWNCAAEWAIHEPFARRAGLSPEVITSINYKMEPEFEAQDEAAVYAFCRQALELTKVEQDTYERCLEFLGEEGIVELTGIVGYYCMVALSLNVFEVPAPQGAQQELSLGKMA</sequence>
<dbReference type="EMBL" id="AP028679">
    <property type="protein sequence ID" value="BEQ15256.1"/>
    <property type="molecule type" value="Genomic_DNA"/>
</dbReference>
<evidence type="ECO:0000313" key="1">
    <source>
        <dbReference type="EMBL" id="BEQ15256.1"/>
    </source>
</evidence>
<dbReference type="RefSeq" id="WP_338599421.1">
    <property type="nucleotide sequence ID" value="NZ_AP028679.1"/>
</dbReference>
<gene>
    <name evidence="1" type="ORF">FAK_23220</name>
</gene>
<name>A0AAU9EDK6_9BACT</name>
<dbReference type="KEGG" id="dmp:FAK_23220"/>
<dbReference type="PANTHER" id="PTHR34846">
    <property type="entry name" value="4-CARBOXYMUCONOLACTONE DECARBOXYLASE FAMILY PROTEIN (AFU_ORTHOLOGUE AFUA_6G11590)"/>
    <property type="match status" value="1"/>
</dbReference>
<protein>
    <submittedName>
        <fullName evidence="1">4-carboxymuconolactone decarboxylase</fullName>
    </submittedName>
</protein>
<accession>A0AAU9EDK6</accession>
<organism evidence="1 2">
    <name type="scientific">Desulfoferula mesophila</name>
    <dbReference type="NCBI Taxonomy" id="3058419"/>
    <lineage>
        <taxon>Bacteria</taxon>
        <taxon>Pseudomonadati</taxon>
        <taxon>Thermodesulfobacteriota</taxon>
        <taxon>Desulfarculia</taxon>
        <taxon>Desulfarculales</taxon>
        <taxon>Desulfarculaceae</taxon>
        <taxon>Desulfoferula</taxon>
    </lineage>
</organism>
<dbReference type="Gene3D" id="1.20.1290.10">
    <property type="entry name" value="AhpD-like"/>
    <property type="match status" value="1"/>
</dbReference>
<dbReference type="PANTHER" id="PTHR34846:SF11">
    <property type="entry name" value="4-CARBOXYMUCONOLACTONE DECARBOXYLASE FAMILY PROTEIN (AFU_ORTHOLOGUE AFUA_6G11590)"/>
    <property type="match status" value="1"/>
</dbReference>
<dbReference type="SUPFAM" id="SSF69118">
    <property type="entry name" value="AhpD-like"/>
    <property type="match status" value="1"/>
</dbReference>
<dbReference type="AlphaFoldDB" id="A0AAU9EDK6"/>